<keyword evidence="1" id="KW-0378">Hydrolase</keyword>
<dbReference type="EMBL" id="FNGY01000001">
    <property type="protein sequence ID" value="SDL59724.1"/>
    <property type="molecule type" value="Genomic_DNA"/>
</dbReference>
<feature type="signal peptide" evidence="2">
    <location>
        <begin position="1"/>
        <end position="23"/>
    </location>
</feature>
<comment type="cofactor">
    <cofactor evidence="1">
        <name>Zn(2+)</name>
        <dbReference type="ChEBI" id="CHEBI:29105"/>
    </cofactor>
    <text evidence="1">Binds 1 zinc ion per subunit.</text>
</comment>
<feature type="chain" id="PRO_5010230717" evidence="2">
    <location>
        <begin position="24"/>
        <end position="280"/>
    </location>
</feature>
<dbReference type="PANTHER" id="PTHR10127:SF850">
    <property type="entry name" value="METALLOENDOPEPTIDASE"/>
    <property type="match status" value="1"/>
</dbReference>
<evidence type="ECO:0000313" key="5">
    <source>
        <dbReference type="Proteomes" id="UP000183200"/>
    </source>
</evidence>
<protein>
    <submittedName>
        <fullName evidence="4">Astacin (Peptidase family M12A)</fullName>
    </submittedName>
</protein>
<dbReference type="GO" id="GO:0004222">
    <property type="term" value="F:metalloendopeptidase activity"/>
    <property type="evidence" value="ECO:0007669"/>
    <property type="project" value="UniProtKB-UniRule"/>
</dbReference>
<sequence length="280" mass="30518">MKTTKLILTGIIAVLLCATSCKKQIDTTAEPASENLKASQEGEWKSAYYLGSLISYQRINGQNIFNGDMILTDDQLSASPQKTDVQTEGHGQNNVWPSATIYYYISTNFTTSERSVITSAINDWANKTGLSFVSRNTGTYLRIQRGSANNCTVGYVSNATMNLSDPSAKGIVVHELGHAIGLHHEQLRADRDTYIDVKWSNISTSAQGSYNKITGMNYGGTTFDFASIMLYGSYNGYGAINSSLPTTTRKNGTTWVDPSWSGSKTPSAGDVSWVKTMYGL</sequence>
<proteinExistence type="predicted"/>
<dbReference type="InterPro" id="IPR001506">
    <property type="entry name" value="Peptidase_M12A"/>
</dbReference>
<keyword evidence="5" id="KW-1185">Reference proteome</keyword>
<dbReference type="OrthoDB" id="8455098at2"/>
<evidence type="ECO:0000256" key="1">
    <source>
        <dbReference type="PROSITE-ProRule" id="PRU01211"/>
    </source>
</evidence>
<dbReference type="GO" id="GO:0006508">
    <property type="term" value="P:proteolysis"/>
    <property type="evidence" value="ECO:0007669"/>
    <property type="project" value="UniProtKB-KW"/>
</dbReference>
<organism evidence="4 5">
    <name type="scientific">Pedobacter steynii</name>
    <dbReference type="NCBI Taxonomy" id="430522"/>
    <lineage>
        <taxon>Bacteria</taxon>
        <taxon>Pseudomonadati</taxon>
        <taxon>Bacteroidota</taxon>
        <taxon>Sphingobacteriia</taxon>
        <taxon>Sphingobacteriales</taxon>
        <taxon>Sphingobacteriaceae</taxon>
        <taxon>Pedobacter</taxon>
    </lineage>
</organism>
<keyword evidence="1" id="KW-0862">Zinc</keyword>
<keyword evidence="2" id="KW-0732">Signal</keyword>
<dbReference type="PROSITE" id="PS51864">
    <property type="entry name" value="ASTACIN"/>
    <property type="match status" value="1"/>
</dbReference>
<dbReference type="PRINTS" id="PR00480">
    <property type="entry name" value="ASTACIN"/>
</dbReference>
<dbReference type="Gene3D" id="3.40.390.10">
    <property type="entry name" value="Collagenase (Catalytic Domain)"/>
    <property type="match status" value="1"/>
</dbReference>
<dbReference type="InterPro" id="IPR006026">
    <property type="entry name" value="Peptidase_Metallo"/>
</dbReference>
<feature type="binding site" evidence="1">
    <location>
        <position position="184"/>
    </location>
    <ligand>
        <name>Zn(2+)</name>
        <dbReference type="ChEBI" id="CHEBI:29105"/>
        <note>catalytic</note>
    </ligand>
</feature>
<evidence type="ECO:0000313" key="4">
    <source>
        <dbReference type="EMBL" id="SDL59724.1"/>
    </source>
</evidence>
<dbReference type="AlphaFoldDB" id="A0A1G9LCV2"/>
<feature type="binding site" evidence="1">
    <location>
        <position position="178"/>
    </location>
    <ligand>
        <name>Zn(2+)</name>
        <dbReference type="ChEBI" id="CHEBI:29105"/>
        <note>catalytic</note>
    </ligand>
</feature>
<feature type="active site" evidence="1">
    <location>
        <position position="175"/>
    </location>
</feature>
<feature type="domain" description="Peptidase M12A" evidence="3">
    <location>
        <begin position="88"/>
        <end position="280"/>
    </location>
</feature>
<gene>
    <name evidence="4" type="ORF">SAMN05421820_101847</name>
</gene>
<keyword evidence="1" id="KW-0479">Metal-binding</keyword>
<keyword evidence="1" id="KW-0645">Protease</keyword>
<dbReference type="SUPFAM" id="SSF55486">
    <property type="entry name" value="Metalloproteases ('zincins'), catalytic domain"/>
    <property type="match status" value="1"/>
</dbReference>
<dbReference type="GO" id="GO:0008270">
    <property type="term" value="F:zinc ion binding"/>
    <property type="evidence" value="ECO:0007669"/>
    <property type="project" value="UniProtKB-UniRule"/>
</dbReference>
<name>A0A1G9LCV2_9SPHI</name>
<feature type="binding site" evidence="1">
    <location>
        <position position="174"/>
    </location>
    <ligand>
        <name>Zn(2+)</name>
        <dbReference type="ChEBI" id="CHEBI:29105"/>
        <note>catalytic</note>
    </ligand>
</feature>
<dbReference type="Pfam" id="PF01400">
    <property type="entry name" value="Astacin"/>
    <property type="match status" value="1"/>
</dbReference>
<dbReference type="SMART" id="SM00235">
    <property type="entry name" value="ZnMc"/>
    <property type="match status" value="1"/>
</dbReference>
<comment type="caution">
    <text evidence="1">Lacks conserved residue(s) required for the propagation of feature annotation.</text>
</comment>
<keyword evidence="1" id="KW-0482">Metalloprotease</keyword>
<dbReference type="RefSeq" id="WP_074604834.1">
    <property type="nucleotide sequence ID" value="NZ_FNGY01000001.1"/>
</dbReference>
<dbReference type="Proteomes" id="UP000183200">
    <property type="component" value="Unassembled WGS sequence"/>
</dbReference>
<evidence type="ECO:0000256" key="2">
    <source>
        <dbReference type="SAM" id="SignalP"/>
    </source>
</evidence>
<accession>A0A1G9LCV2</accession>
<reference evidence="5" key="1">
    <citation type="submission" date="2016-10" db="EMBL/GenBank/DDBJ databases">
        <authorList>
            <person name="Varghese N."/>
            <person name="Submissions S."/>
        </authorList>
    </citation>
    <scope>NUCLEOTIDE SEQUENCE [LARGE SCALE GENOMIC DNA]</scope>
    <source>
        <strain evidence="5">DSM 19110</strain>
    </source>
</reference>
<dbReference type="PANTHER" id="PTHR10127">
    <property type="entry name" value="DISCOIDIN, CUB, EGF, LAMININ , AND ZINC METALLOPROTEASE DOMAIN CONTAINING"/>
    <property type="match status" value="1"/>
</dbReference>
<evidence type="ECO:0000259" key="3">
    <source>
        <dbReference type="PROSITE" id="PS51864"/>
    </source>
</evidence>
<dbReference type="InterPro" id="IPR024079">
    <property type="entry name" value="MetalloPept_cat_dom_sf"/>
</dbReference>